<name>A0A1H1TNQ8_9GAMM</name>
<dbReference type="FunFam" id="3.40.50.1000:FF:000022">
    <property type="entry name" value="Phosphoglycolate phosphatase"/>
    <property type="match status" value="1"/>
</dbReference>
<accession>A0A1H1TNQ8</accession>
<dbReference type="Pfam" id="PF13419">
    <property type="entry name" value="HAD_2"/>
    <property type="match status" value="1"/>
</dbReference>
<proteinExistence type="predicted"/>
<dbReference type="Gene3D" id="1.10.150.240">
    <property type="entry name" value="Putative phosphatase, domain 2"/>
    <property type="match status" value="1"/>
</dbReference>
<reference evidence="7" key="1">
    <citation type="submission" date="2016-10" db="EMBL/GenBank/DDBJ databases">
        <authorList>
            <person name="Varghese N."/>
            <person name="Submissions S."/>
        </authorList>
    </citation>
    <scope>NUCLEOTIDE SEQUENCE [LARGE SCALE GENOMIC DNA]</scope>
    <source>
        <strain evidence="7">NRRL B-51270</strain>
    </source>
</reference>
<dbReference type="EMBL" id="LT629736">
    <property type="protein sequence ID" value="SDS61774.1"/>
    <property type="molecule type" value="Genomic_DNA"/>
</dbReference>
<dbReference type="InterPro" id="IPR050155">
    <property type="entry name" value="HAD-like_hydrolase_sf"/>
</dbReference>
<dbReference type="GO" id="GO:0046872">
    <property type="term" value="F:metal ion binding"/>
    <property type="evidence" value="ECO:0007669"/>
    <property type="project" value="UniProtKB-KW"/>
</dbReference>
<dbReference type="RefSeq" id="WP_093393590.1">
    <property type="nucleotide sequence ID" value="NZ_LT629736.1"/>
</dbReference>
<dbReference type="Proteomes" id="UP000243207">
    <property type="component" value="Chromosome I"/>
</dbReference>
<dbReference type="GO" id="GO:0005829">
    <property type="term" value="C:cytosol"/>
    <property type="evidence" value="ECO:0007669"/>
    <property type="project" value="TreeGrafter"/>
</dbReference>
<protein>
    <submittedName>
        <fullName evidence="6">Phosphoglycolate phosphatase</fullName>
    </submittedName>
</protein>
<dbReference type="PANTHER" id="PTHR43434:SF23">
    <property type="entry name" value="PHOSPHOGLYCOLATE PHOSPHATASE"/>
    <property type="match status" value="1"/>
</dbReference>
<evidence type="ECO:0000256" key="4">
    <source>
        <dbReference type="ARBA" id="ARBA00022842"/>
    </source>
</evidence>
<keyword evidence="4" id="KW-0460">Magnesium</keyword>
<keyword evidence="5" id="KW-0119">Carbohydrate metabolism</keyword>
<dbReference type="InterPro" id="IPR006439">
    <property type="entry name" value="HAD-SF_hydro_IA"/>
</dbReference>
<keyword evidence="2" id="KW-0479">Metal-binding</keyword>
<dbReference type="GO" id="GO:0008967">
    <property type="term" value="F:phosphoglycolate phosphatase activity"/>
    <property type="evidence" value="ECO:0007669"/>
    <property type="project" value="TreeGrafter"/>
</dbReference>
<dbReference type="InterPro" id="IPR023198">
    <property type="entry name" value="PGP-like_dom2"/>
</dbReference>
<sequence>MLTSVLFDLDGTLLDTAGDFMEIIQAMRADRGLAAVDPDRVRPTVSNGSVGMICAAFDMRPDQPGFDELREDFLARYDQHLAVFTRPFPGISPLLDWLDEQQLPWGVVTNKLSRFSIPLMEAMELAGRCRSLVCPDQVTHSKPHPEPLLKACSDMGVEPRHSVFVGDHLRDIQAGRSAGMATVAALYGYLPVGDDPATWEATHSINTATDLRPWLEQRIQEK</sequence>
<organism evidence="6 7">
    <name type="scientific">Halopseudomonas xinjiangensis</name>
    <dbReference type="NCBI Taxonomy" id="487184"/>
    <lineage>
        <taxon>Bacteria</taxon>
        <taxon>Pseudomonadati</taxon>
        <taxon>Pseudomonadota</taxon>
        <taxon>Gammaproteobacteria</taxon>
        <taxon>Pseudomonadales</taxon>
        <taxon>Pseudomonadaceae</taxon>
        <taxon>Halopseudomonas</taxon>
    </lineage>
</organism>
<evidence type="ECO:0000256" key="1">
    <source>
        <dbReference type="ARBA" id="ARBA00001946"/>
    </source>
</evidence>
<dbReference type="NCBIfam" id="TIGR01549">
    <property type="entry name" value="HAD-SF-IA-v1"/>
    <property type="match status" value="1"/>
</dbReference>
<dbReference type="InterPro" id="IPR041492">
    <property type="entry name" value="HAD_2"/>
</dbReference>
<evidence type="ECO:0000256" key="3">
    <source>
        <dbReference type="ARBA" id="ARBA00022801"/>
    </source>
</evidence>
<dbReference type="Gene3D" id="3.40.50.1000">
    <property type="entry name" value="HAD superfamily/HAD-like"/>
    <property type="match status" value="1"/>
</dbReference>
<comment type="cofactor">
    <cofactor evidence="1">
        <name>Mg(2+)</name>
        <dbReference type="ChEBI" id="CHEBI:18420"/>
    </cofactor>
</comment>
<dbReference type="InterPro" id="IPR036412">
    <property type="entry name" value="HAD-like_sf"/>
</dbReference>
<evidence type="ECO:0000313" key="7">
    <source>
        <dbReference type="Proteomes" id="UP000243207"/>
    </source>
</evidence>
<gene>
    <name evidence="6" type="ORF">SAMN05216421_1853</name>
</gene>
<dbReference type="OrthoDB" id="9776368at2"/>
<dbReference type="SUPFAM" id="SSF56784">
    <property type="entry name" value="HAD-like"/>
    <property type="match status" value="1"/>
</dbReference>
<evidence type="ECO:0000256" key="2">
    <source>
        <dbReference type="ARBA" id="ARBA00022723"/>
    </source>
</evidence>
<dbReference type="AlphaFoldDB" id="A0A1H1TNQ8"/>
<dbReference type="STRING" id="487184.SAMN05216421_1853"/>
<dbReference type="GO" id="GO:0006281">
    <property type="term" value="P:DNA repair"/>
    <property type="evidence" value="ECO:0007669"/>
    <property type="project" value="TreeGrafter"/>
</dbReference>
<dbReference type="SFLD" id="SFLDG01129">
    <property type="entry name" value="C1.5:_HAD__Beta-PGM__Phosphata"/>
    <property type="match status" value="1"/>
</dbReference>
<evidence type="ECO:0000256" key="5">
    <source>
        <dbReference type="ARBA" id="ARBA00023277"/>
    </source>
</evidence>
<keyword evidence="3" id="KW-0378">Hydrolase</keyword>
<evidence type="ECO:0000313" key="6">
    <source>
        <dbReference type="EMBL" id="SDS61774.1"/>
    </source>
</evidence>
<dbReference type="PANTHER" id="PTHR43434">
    <property type="entry name" value="PHOSPHOGLYCOLATE PHOSPHATASE"/>
    <property type="match status" value="1"/>
</dbReference>
<dbReference type="SFLD" id="SFLDS00003">
    <property type="entry name" value="Haloacid_Dehalogenase"/>
    <property type="match status" value="1"/>
</dbReference>
<dbReference type="InterPro" id="IPR023214">
    <property type="entry name" value="HAD_sf"/>
</dbReference>
<dbReference type="NCBIfam" id="TIGR01509">
    <property type="entry name" value="HAD-SF-IA-v3"/>
    <property type="match status" value="1"/>
</dbReference>
<dbReference type="SFLD" id="SFLDG01135">
    <property type="entry name" value="C1.5.6:_HAD__Beta-PGM__Phospha"/>
    <property type="match status" value="1"/>
</dbReference>
<keyword evidence="7" id="KW-1185">Reference proteome</keyword>